<evidence type="ECO:0000313" key="2">
    <source>
        <dbReference type="Proteomes" id="UP000661112"/>
    </source>
</evidence>
<dbReference type="RefSeq" id="WP_190466641.1">
    <property type="nucleotide sequence ID" value="NZ_JACJSG010000003.1"/>
</dbReference>
<protein>
    <submittedName>
        <fullName evidence="1">Uncharacterized protein</fullName>
    </submittedName>
</protein>
<accession>A0ABR8CY20</accession>
<sequence>MENSDEVKNENLWNNWIPRKWIQGLSLPTLNWTRPFLAMMGLPLKLVEEPDVWTAIYVQSMDEYNTYIEPLLELEGEQYDKEDLKITLITFNKAFQQLAIQLGSNVAVDLERWVQRHFLSHEFDVAMFDWLCVLRNAYLPQGTREDQIPPPDALIPLLDDIEEIIYYGVYGSQYVLQHMKLPPPLEEMEKTGQVVVSQEVLQVHRVITQELTMRALNMIAKKLNEQELSEVMAWALSQAEAKIVTSPENLCGDRYLQVDPPLFDFPSVLDIPISDEK</sequence>
<comment type="caution">
    <text evidence="1">The sequence shown here is derived from an EMBL/GenBank/DDBJ whole genome shotgun (WGS) entry which is preliminary data.</text>
</comment>
<dbReference type="EMBL" id="JACJSG010000003">
    <property type="protein sequence ID" value="MBD2499561.1"/>
    <property type="molecule type" value="Genomic_DNA"/>
</dbReference>
<reference evidence="1 2" key="1">
    <citation type="journal article" date="2020" name="ISME J.">
        <title>Comparative genomics reveals insights into cyanobacterial evolution and habitat adaptation.</title>
        <authorList>
            <person name="Chen M.Y."/>
            <person name="Teng W.K."/>
            <person name="Zhao L."/>
            <person name="Hu C.X."/>
            <person name="Zhou Y.K."/>
            <person name="Han B.P."/>
            <person name="Song L.R."/>
            <person name="Shu W.S."/>
        </authorList>
    </citation>
    <scope>NUCLEOTIDE SEQUENCE [LARGE SCALE GENOMIC DNA]</scope>
    <source>
        <strain evidence="1 2">FACHB-119</strain>
    </source>
</reference>
<name>A0ABR8CY20_9NOST</name>
<gene>
    <name evidence="1" type="ORF">H6G83_02830</name>
</gene>
<evidence type="ECO:0000313" key="1">
    <source>
        <dbReference type="EMBL" id="MBD2499561.1"/>
    </source>
</evidence>
<organism evidence="1 2">
    <name type="scientific">Anabaena azotica FACHB-119</name>
    <dbReference type="NCBI Taxonomy" id="947527"/>
    <lineage>
        <taxon>Bacteria</taxon>
        <taxon>Bacillati</taxon>
        <taxon>Cyanobacteriota</taxon>
        <taxon>Cyanophyceae</taxon>
        <taxon>Nostocales</taxon>
        <taxon>Nostocaceae</taxon>
        <taxon>Anabaena</taxon>
        <taxon>Anabaena azotica</taxon>
    </lineage>
</organism>
<dbReference type="Proteomes" id="UP000661112">
    <property type="component" value="Unassembled WGS sequence"/>
</dbReference>
<keyword evidence="2" id="KW-1185">Reference proteome</keyword>
<proteinExistence type="predicted"/>